<name>A0ABT0ZR53_9LACO</name>
<comment type="caution">
    <text evidence="1">The sequence shown here is derived from an EMBL/GenBank/DDBJ whole genome shotgun (WGS) entry which is preliminary data.</text>
</comment>
<evidence type="ECO:0000313" key="1">
    <source>
        <dbReference type="EMBL" id="MCO0832465.1"/>
    </source>
</evidence>
<dbReference type="Proteomes" id="UP001523234">
    <property type="component" value="Unassembled WGS sequence"/>
</dbReference>
<accession>A0ABT0ZR53</accession>
<organism evidence="1 2">
    <name type="scientific">Fructobacillus apis</name>
    <dbReference type="NCBI Taxonomy" id="2935017"/>
    <lineage>
        <taxon>Bacteria</taxon>
        <taxon>Bacillati</taxon>
        <taxon>Bacillota</taxon>
        <taxon>Bacilli</taxon>
        <taxon>Lactobacillales</taxon>
        <taxon>Lactobacillaceae</taxon>
        <taxon>Fructobacillus</taxon>
    </lineage>
</organism>
<evidence type="ECO:0000313" key="2">
    <source>
        <dbReference type="Proteomes" id="UP001523234"/>
    </source>
</evidence>
<protein>
    <submittedName>
        <fullName evidence="1">DUF1542 domain-containing protein</fullName>
    </submittedName>
</protein>
<dbReference type="RefSeq" id="WP_252443662.1">
    <property type="nucleotide sequence ID" value="NZ_JAMWYK010000006.1"/>
</dbReference>
<reference evidence="1 2" key="1">
    <citation type="submission" date="2022-06" db="EMBL/GenBank/DDBJ databases">
        <title>Fructobacillus taiwanensis sp. nov., isolated from the honeybee.</title>
        <authorList>
            <person name="Chen Y.-S."/>
            <person name="Wang L.-T."/>
            <person name="Lee Y.-S."/>
            <person name="Chang Y.-C."/>
            <person name="Wu H.-C."/>
            <person name="Liao C.-Y."/>
            <person name="Chen W.-H."/>
            <person name="Deng J.-N."/>
            <person name="Wang Y.-H."/>
        </authorList>
    </citation>
    <scope>NUCLEOTIDE SEQUENCE [LARGE SCALE GENOMIC DNA]</scope>
    <source>
        <strain evidence="1 2">W13</strain>
    </source>
</reference>
<proteinExistence type="predicted"/>
<dbReference type="EMBL" id="JAMWYK010000006">
    <property type="protein sequence ID" value="MCO0832465.1"/>
    <property type="molecule type" value="Genomic_DNA"/>
</dbReference>
<sequence>MDASKAVYTFKNIETAYTGIVGDIPKHQIYSGPEGTVSVGSTGVFISVGSDGNLEFVLVKGQTTNTYTVTGNAKLSLFWANPTASNPGSTASVSLSGGTGSKTIQANFNTGERQFMYYGTGDYKSAFKSWQNGSTTAGVAQTFGTGNVGFLTSGTTLKSSMAARDKETTGSADLKKTRTAMQTVLNSINNNKDLTQDEIDQRTADVKQAYTDALNEFATRDYTTKQVETT</sequence>
<gene>
    <name evidence="1" type="ORF">NFX39_05150</name>
</gene>
<keyword evidence="2" id="KW-1185">Reference proteome</keyword>